<dbReference type="InterPro" id="IPR040198">
    <property type="entry name" value="Fido_containing"/>
</dbReference>
<dbReference type="RefSeq" id="WP_305754003.1">
    <property type="nucleotide sequence ID" value="NZ_JAPCKK010000011.1"/>
</dbReference>
<keyword evidence="3" id="KW-1185">Reference proteome</keyword>
<protein>
    <submittedName>
        <fullName evidence="2">Fic family protein</fullName>
    </submittedName>
</protein>
<dbReference type="Gene3D" id="1.10.3290.10">
    <property type="entry name" value="Fido-like domain"/>
    <property type="match status" value="1"/>
</dbReference>
<dbReference type="PROSITE" id="PS51459">
    <property type="entry name" value="FIDO"/>
    <property type="match status" value="1"/>
</dbReference>
<dbReference type="Proteomes" id="UP001241848">
    <property type="component" value="Unassembled WGS sequence"/>
</dbReference>
<dbReference type="InterPro" id="IPR036597">
    <property type="entry name" value="Fido-like_dom_sf"/>
</dbReference>
<sequence length="249" mass="28675">MDYQILLQKKALYDQRKDTLPEATVKSYVQAFELEYTHHSTAIEGNTLSLLETKVLLEEGLSVGGKKLREIYEVVNHNKAYQYIKNCIVQGLPLDENRIKDIHAMLMENIMVGGIYRNVDVYISGAAHTPPSPNEMYRQVKDFYVDLSEKSISNVIELAAWTHAEFVRIHPFTDGNGRTSRLIMNYQLMAHGFLPISIAKEERLSYFNALEAYAVNQDLSPFADMIAVLEEQQLDRYLGMKEEPMFWKD</sequence>
<name>A0ABT9FNS9_9BACL</name>
<accession>A0ABT9FNS9</accession>
<dbReference type="PANTHER" id="PTHR13504">
    <property type="entry name" value="FIDO DOMAIN-CONTAINING PROTEIN DDB_G0283145"/>
    <property type="match status" value="1"/>
</dbReference>
<gene>
    <name evidence="2" type="ORF">OIN60_06370</name>
</gene>
<organism evidence="2 3">
    <name type="scientific">Paenibacillus zeirhizosphaerae</name>
    <dbReference type="NCBI Taxonomy" id="2987519"/>
    <lineage>
        <taxon>Bacteria</taxon>
        <taxon>Bacillati</taxon>
        <taxon>Bacillota</taxon>
        <taxon>Bacilli</taxon>
        <taxon>Bacillales</taxon>
        <taxon>Paenibacillaceae</taxon>
        <taxon>Paenibacillus</taxon>
    </lineage>
</organism>
<evidence type="ECO:0000259" key="1">
    <source>
        <dbReference type="PROSITE" id="PS51459"/>
    </source>
</evidence>
<dbReference type="InterPro" id="IPR003812">
    <property type="entry name" value="Fido"/>
</dbReference>
<dbReference type="Pfam" id="PF02661">
    <property type="entry name" value="Fic"/>
    <property type="match status" value="1"/>
</dbReference>
<evidence type="ECO:0000313" key="3">
    <source>
        <dbReference type="Proteomes" id="UP001241848"/>
    </source>
</evidence>
<comment type="caution">
    <text evidence="2">The sequence shown here is derived from an EMBL/GenBank/DDBJ whole genome shotgun (WGS) entry which is preliminary data.</text>
</comment>
<dbReference type="SUPFAM" id="SSF140931">
    <property type="entry name" value="Fic-like"/>
    <property type="match status" value="1"/>
</dbReference>
<dbReference type="EMBL" id="JAPCKK010000011">
    <property type="protein sequence ID" value="MDP4096392.1"/>
    <property type="molecule type" value="Genomic_DNA"/>
</dbReference>
<evidence type="ECO:0000313" key="2">
    <source>
        <dbReference type="EMBL" id="MDP4096392.1"/>
    </source>
</evidence>
<feature type="domain" description="Fido" evidence="1">
    <location>
        <begin position="94"/>
        <end position="228"/>
    </location>
</feature>
<dbReference type="PANTHER" id="PTHR13504:SF38">
    <property type="entry name" value="FIDO DOMAIN-CONTAINING PROTEIN"/>
    <property type="match status" value="1"/>
</dbReference>
<reference evidence="2 3" key="1">
    <citation type="submission" date="2022-10" db="EMBL/GenBank/DDBJ databases">
        <title>Paenibacillus description and whole genome data of maize root bacterial community.</title>
        <authorList>
            <person name="Marton D."/>
            <person name="Farkas M."/>
            <person name="Cserhati M."/>
        </authorList>
    </citation>
    <scope>NUCLEOTIDE SEQUENCE [LARGE SCALE GENOMIC DNA]</scope>
    <source>
        <strain evidence="2 3">P96</strain>
    </source>
</reference>
<proteinExistence type="predicted"/>